<organism evidence="1 2">
    <name type="scientific">Sorangium cellulosum</name>
    <name type="common">Polyangium cellulosum</name>
    <dbReference type="NCBI Taxonomy" id="56"/>
    <lineage>
        <taxon>Bacteria</taxon>
        <taxon>Pseudomonadati</taxon>
        <taxon>Myxococcota</taxon>
        <taxon>Polyangia</taxon>
        <taxon>Polyangiales</taxon>
        <taxon>Polyangiaceae</taxon>
        <taxon>Sorangium</taxon>
    </lineage>
</organism>
<dbReference type="EMBL" id="JEMA01000433">
    <property type="protein sequence ID" value="KYF70024.1"/>
    <property type="molecule type" value="Genomic_DNA"/>
</dbReference>
<dbReference type="AlphaFoldDB" id="A0A150QPZ5"/>
<comment type="caution">
    <text evidence="1">The sequence shown here is derived from an EMBL/GenBank/DDBJ whole genome shotgun (WGS) entry which is preliminary data.</text>
</comment>
<dbReference type="RefSeq" id="WP_061607924.1">
    <property type="nucleotide sequence ID" value="NZ_JEMA01000433.1"/>
</dbReference>
<evidence type="ECO:0000313" key="2">
    <source>
        <dbReference type="Proteomes" id="UP000075260"/>
    </source>
</evidence>
<protein>
    <recommendedName>
        <fullName evidence="3">Metallo-beta-lactamase domain-containing protein</fullName>
    </recommendedName>
</protein>
<proteinExistence type="predicted"/>
<reference evidence="1 2" key="1">
    <citation type="submission" date="2014-02" db="EMBL/GenBank/DDBJ databases">
        <title>The small core and large imbalanced accessory genome model reveals a collaborative survival strategy of Sorangium cellulosum strains in nature.</title>
        <authorList>
            <person name="Han K."/>
            <person name="Peng R."/>
            <person name="Blom J."/>
            <person name="Li Y.-Z."/>
        </authorList>
    </citation>
    <scope>NUCLEOTIDE SEQUENCE [LARGE SCALE GENOMIC DNA]</scope>
    <source>
        <strain evidence="1 2">So0008-312</strain>
    </source>
</reference>
<evidence type="ECO:0008006" key="3">
    <source>
        <dbReference type="Google" id="ProtNLM"/>
    </source>
</evidence>
<gene>
    <name evidence="1" type="ORF">BE15_16715</name>
</gene>
<sequence length="130" mass="14531">MGTDEPAYVRSTPELIPVQLRGVPFLDETVFFHPASGSLIAADLLISACARDHWSWRIAARVWGRYEKVRTPPDVRMHTRASTPVAESIAQMRALPLQRILVAHADPITDRPVQQIAEAWNFAIPSHLGQ</sequence>
<evidence type="ECO:0000313" key="1">
    <source>
        <dbReference type="EMBL" id="KYF70024.1"/>
    </source>
</evidence>
<dbReference type="Proteomes" id="UP000075260">
    <property type="component" value="Unassembled WGS sequence"/>
</dbReference>
<name>A0A150QPZ5_SORCE</name>
<accession>A0A150QPZ5</accession>